<gene>
    <name evidence="4" type="ORF">UFOVP776_9</name>
</gene>
<evidence type="ECO:0000256" key="1">
    <source>
        <dbReference type="ARBA" id="ARBA00004328"/>
    </source>
</evidence>
<evidence type="ECO:0000313" key="4">
    <source>
        <dbReference type="EMBL" id="CAB4161734.1"/>
    </source>
</evidence>
<organism evidence="4">
    <name type="scientific">uncultured Caudovirales phage</name>
    <dbReference type="NCBI Taxonomy" id="2100421"/>
    <lineage>
        <taxon>Viruses</taxon>
        <taxon>Duplodnaviria</taxon>
        <taxon>Heunggongvirae</taxon>
        <taxon>Uroviricota</taxon>
        <taxon>Caudoviricetes</taxon>
        <taxon>Peduoviridae</taxon>
        <taxon>Maltschvirus</taxon>
        <taxon>Maltschvirus maltsch</taxon>
    </lineage>
</organism>
<reference evidence="4" key="1">
    <citation type="submission" date="2020-04" db="EMBL/GenBank/DDBJ databases">
        <authorList>
            <person name="Chiriac C."/>
            <person name="Salcher M."/>
            <person name="Ghai R."/>
            <person name="Kavagutti S V."/>
        </authorList>
    </citation>
    <scope>NUCLEOTIDE SEQUENCE</scope>
</reference>
<protein>
    <submittedName>
        <fullName evidence="4">Pectate lyase superfamily protein</fullName>
    </submittedName>
</protein>
<dbReference type="InterPro" id="IPR012334">
    <property type="entry name" value="Pectin_lyas_fold"/>
</dbReference>
<dbReference type="EMBL" id="LR796724">
    <property type="protein sequence ID" value="CAB4161734.1"/>
    <property type="molecule type" value="Genomic_DNA"/>
</dbReference>
<dbReference type="Gene3D" id="2.160.20.10">
    <property type="entry name" value="Single-stranded right-handed beta-helix, Pectin lyase-like"/>
    <property type="match status" value="1"/>
</dbReference>
<dbReference type="GO" id="GO:0051701">
    <property type="term" value="P:biological process involved in interaction with host"/>
    <property type="evidence" value="ECO:0007669"/>
    <property type="project" value="UniProtKB-ARBA"/>
</dbReference>
<dbReference type="InterPro" id="IPR011050">
    <property type="entry name" value="Pectin_lyase_fold/virulence"/>
</dbReference>
<dbReference type="GO" id="GO:0016829">
    <property type="term" value="F:lyase activity"/>
    <property type="evidence" value="ECO:0007669"/>
    <property type="project" value="UniProtKB-KW"/>
</dbReference>
<dbReference type="GO" id="GO:0019058">
    <property type="term" value="P:viral life cycle"/>
    <property type="evidence" value="ECO:0007669"/>
    <property type="project" value="UniProtKB-ARBA"/>
</dbReference>
<proteinExistence type="predicted"/>
<evidence type="ECO:0000259" key="3">
    <source>
        <dbReference type="Pfam" id="PF12708"/>
    </source>
</evidence>
<feature type="domain" description="Rhamnogalacturonase A/B/Epimerase-like pectate lyase" evidence="3">
    <location>
        <begin position="17"/>
        <end position="113"/>
    </location>
</feature>
<sequence>MSLTKVSYSLITGAPANILDYGADATGTADSSTAITLALAASDAVFIPKGTFLITSNITIPRANITLFGDGDSSVISYSGNNRRIICNQDNFTMSSFMVDGNKPDVGWETTNNYDFGLRVGDGAAARVYGIKVLDMTFKDIGLDGLYIDNCGNVLVNDGCKFINCRRWGIVLDGGVYGTSFVTINAKFFDCDFATGPVGKVYPLGAIDLEPYDTGFNCNWCVIDGAVSKYGDIRVVPSTPGTVTNTTIKNCTVIEADIRVFNVQEDVVFENNNILSSSNNRMRIDYTADSVPTQATVKTTSVKNSLVQSFQTNGRANWLPRDFVAVSDGTYSTNGVGSTGYASMNIDGSLVNVSTFSSASGVLPVQAVTLSTTATIGIGDVVFVALQVDRTDGNADDVGANWMRMEYGPIDRRTSLKNGKGQWLLYCTESDAAYSSPSMLVGISASGALTAGVDIQINRAFAFINPTTLDISELVASYTPGVKTVNPYTGPTLDAYNSDFVIVTSASPQNIDTINGGVVGKRLSLTTSSGNAVTLRDTTASAGNIKLISASSFILDLGASTNAITLMYYSDNFWYQVS</sequence>
<name>A0A6J5P2L0_9CAUD</name>
<dbReference type="Pfam" id="PF12708">
    <property type="entry name" value="Pect-lyase_RHGA_epim"/>
    <property type="match status" value="1"/>
</dbReference>
<dbReference type="GO" id="GO:0044423">
    <property type="term" value="C:virion component"/>
    <property type="evidence" value="ECO:0007669"/>
    <property type="project" value="UniProtKB-KW"/>
</dbReference>
<keyword evidence="2" id="KW-0946">Virion</keyword>
<dbReference type="SUPFAM" id="SSF51126">
    <property type="entry name" value="Pectin lyase-like"/>
    <property type="match status" value="1"/>
</dbReference>
<comment type="subcellular location">
    <subcellularLocation>
        <location evidence="1">Virion</location>
    </subcellularLocation>
</comment>
<keyword evidence="4" id="KW-0456">Lyase</keyword>
<accession>A0A6J5P2L0</accession>
<dbReference type="InterPro" id="IPR024535">
    <property type="entry name" value="RHGA/B-epi-like_pectate_lyase"/>
</dbReference>
<evidence type="ECO:0000256" key="2">
    <source>
        <dbReference type="ARBA" id="ARBA00022844"/>
    </source>
</evidence>